<evidence type="ECO:0000313" key="12">
    <source>
        <dbReference type="EMBL" id="CCF59481.1"/>
    </source>
</evidence>
<evidence type="ECO:0000256" key="4">
    <source>
        <dbReference type="ARBA" id="ARBA00022824"/>
    </source>
</evidence>
<dbReference type="PANTHER" id="PTHR13466">
    <property type="entry name" value="TEX2 PROTEIN-RELATED"/>
    <property type="match status" value="1"/>
</dbReference>
<feature type="compositionally biased region" description="Basic and acidic residues" evidence="9">
    <location>
        <begin position="485"/>
        <end position="500"/>
    </location>
</feature>
<feature type="compositionally biased region" description="Low complexity" evidence="9">
    <location>
        <begin position="501"/>
        <end position="510"/>
    </location>
</feature>
<feature type="compositionally biased region" description="Low complexity" evidence="9">
    <location>
        <begin position="622"/>
        <end position="634"/>
    </location>
</feature>
<gene>
    <name evidence="12" type="primary">KAFR0H00720</name>
    <name evidence="12" type="ORF">KAFR_0H00720</name>
</gene>
<sequence length="654" mass="74375">MISLKLFLVIYLFGGITFIPLVIYTFFYLSQKLEVIEQKQGTDDDGLLVSGIDSEFKAGKLEESKGVEVRKTGWITITTRYYYHSTELINNEVALNDDQILQRSQLKKKHRFFTHLKHGNLFLYKEELHDSEIIHAISLKDMFVTIWPRLDHNDKSILSDASLFTKRTCISIIKKNLLTLNKANQLEFINQNSETTENEVANIINDTITSKQNQFFLYFENNMDKEDWYFELVNASKMNFSDSSRLNPVVSAETAHFTTVNMLSLIQMLNSTEGQLTTKWLNALIGRLFLSLQQTDKLNQIIFDKIYKKLTKINKPGFLDDFVIQKVDVGNSAPFITNPQLQQLSTNGETKLSLDLLYSGDLSLIISTKVNINLGSHFKPKEVSIQLSIKVKKLEGNMVVLIKPPPSNRIWYAFTTEPFLDLEIEPVVSSNKLSYNVITNAIKSKFAEAIKESLVVPYMDDIVFFSTEGDLYRGGIWNRTNVTESKSDGDVSDNITEKTQDLSSTDTDSTYPVDNTKNESFRKSFRGNSKRSSQATINSVDSNSQTSDSSTNGPKKRYFKNSIKKINKWYKDNVNSTTNDNDKLDDSDDSDIDEVIEPKNTGATATEVEQPRMISNRRSIPKKMSSISSSGSVRESNESDQPNPFVKISDNKNF</sequence>
<dbReference type="PROSITE" id="PS51847">
    <property type="entry name" value="SMP"/>
    <property type="match status" value="1"/>
</dbReference>
<accession>H2AYS5</accession>
<dbReference type="InParanoid" id="H2AYS5"/>
<dbReference type="SUPFAM" id="SSF50729">
    <property type="entry name" value="PH domain-like"/>
    <property type="match status" value="1"/>
</dbReference>
<evidence type="ECO:0000256" key="5">
    <source>
        <dbReference type="ARBA" id="ARBA00022989"/>
    </source>
</evidence>
<feature type="region of interest" description="Disordered" evidence="9">
    <location>
        <begin position="482"/>
        <end position="558"/>
    </location>
</feature>
<keyword evidence="5 10" id="KW-1133">Transmembrane helix</keyword>
<evidence type="ECO:0000256" key="10">
    <source>
        <dbReference type="SAM" id="Phobius"/>
    </source>
</evidence>
<evidence type="ECO:0000259" key="11">
    <source>
        <dbReference type="PROSITE" id="PS51847"/>
    </source>
</evidence>
<dbReference type="GO" id="GO:0005319">
    <property type="term" value="F:lipid transporter activity"/>
    <property type="evidence" value="ECO:0007669"/>
    <property type="project" value="EnsemblFungi"/>
</dbReference>
<dbReference type="InterPro" id="IPR058801">
    <property type="entry name" value="PDZD8_N"/>
</dbReference>
<dbReference type="eggNOG" id="KOG2238">
    <property type="taxonomic scope" value="Eukaryota"/>
</dbReference>
<feature type="compositionally biased region" description="Low complexity" evidence="9">
    <location>
        <begin position="538"/>
        <end position="552"/>
    </location>
</feature>
<proteinExistence type="predicted"/>
<keyword evidence="4" id="KW-0256">Endoplasmic reticulum</keyword>
<dbReference type="STRING" id="1071382.H2AYS5"/>
<dbReference type="AlphaFoldDB" id="H2AYS5"/>
<protein>
    <recommendedName>
        <fullName evidence="11">SMP-LTD domain-containing protein</fullName>
    </recommendedName>
</protein>
<evidence type="ECO:0000256" key="1">
    <source>
        <dbReference type="ARBA" id="ARBA00004586"/>
    </source>
</evidence>
<keyword evidence="13" id="KW-1185">Reference proteome</keyword>
<dbReference type="PANTHER" id="PTHR13466:SF19">
    <property type="entry name" value="NUCLEUS-VACUOLE JUNCTION PROTEIN 2"/>
    <property type="match status" value="1"/>
</dbReference>
<dbReference type="Proteomes" id="UP000005220">
    <property type="component" value="Chromosome 8"/>
</dbReference>
<dbReference type="EMBL" id="HE650828">
    <property type="protein sequence ID" value="CCF59481.1"/>
    <property type="molecule type" value="Genomic_DNA"/>
</dbReference>
<organism evidence="12 13">
    <name type="scientific">Kazachstania africana (strain ATCC 22294 / BCRC 22015 / CBS 2517 / CECT 1963 / NBRC 1671 / NRRL Y-8276)</name>
    <name type="common">Yeast</name>
    <name type="synonym">Kluyveromyces africanus</name>
    <dbReference type="NCBI Taxonomy" id="1071382"/>
    <lineage>
        <taxon>Eukaryota</taxon>
        <taxon>Fungi</taxon>
        <taxon>Dikarya</taxon>
        <taxon>Ascomycota</taxon>
        <taxon>Saccharomycotina</taxon>
        <taxon>Saccharomycetes</taxon>
        <taxon>Saccharomycetales</taxon>
        <taxon>Saccharomycetaceae</taxon>
        <taxon>Kazachstania</taxon>
    </lineage>
</organism>
<dbReference type="KEGG" id="kaf:KAFR_0H00720"/>
<dbReference type="GO" id="GO:0005789">
    <property type="term" value="C:endoplasmic reticulum membrane"/>
    <property type="evidence" value="ECO:0007669"/>
    <property type="project" value="UniProtKB-SubCell"/>
</dbReference>
<dbReference type="InterPro" id="IPR031468">
    <property type="entry name" value="SMP_LBD"/>
</dbReference>
<dbReference type="HOGENOM" id="CLU_012852_2_0_1"/>
<evidence type="ECO:0000256" key="3">
    <source>
        <dbReference type="ARBA" id="ARBA00022692"/>
    </source>
</evidence>
<dbReference type="OrthoDB" id="26740at2759"/>
<keyword evidence="6" id="KW-0445">Lipid transport</keyword>
<evidence type="ECO:0000256" key="2">
    <source>
        <dbReference type="ARBA" id="ARBA00022448"/>
    </source>
</evidence>
<keyword evidence="7" id="KW-0446">Lipid-binding</keyword>
<dbReference type="GO" id="GO:0015914">
    <property type="term" value="P:phospholipid transport"/>
    <property type="evidence" value="ECO:0007669"/>
    <property type="project" value="TreeGrafter"/>
</dbReference>
<feature type="compositionally biased region" description="Acidic residues" evidence="9">
    <location>
        <begin position="583"/>
        <end position="595"/>
    </location>
</feature>
<dbReference type="GO" id="GO:0071561">
    <property type="term" value="C:nucleus-vacuole junction"/>
    <property type="evidence" value="ECO:0007669"/>
    <property type="project" value="EnsemblFungi"/>
</dbReference>
<evidence type="ECO:0000256" key="7">
    <source>
        <dbReference type="ARBA" id="ARBA00023121"/>
    </source>
</evidence>
<evidence type="ECO:0000256" key="6">
    <source>
        <dbReference type="ARBA" id="ARBA00023055"/>
    </source>
</evidence>
<dbReference type="GO" id="GO:1990456">
    <property type="term" value="P:mitochondrion-endoplasmic reticulum membrane tethering"/>
    <property type="evidence" value="ECO:0007669"/>
    <property type="project" value="TreeGrafter"/>
</dbReference>
<feature type="transmembrane region" description="Helical" evidence="10">
    <location>
        <begin position="6"/>
        <end position="29"/>
    </location>
</feature>
<evidence type="ECO:0000256" key="9">
    <source>
        <dbReference type="SAM" id="MobiDB-lite"/>
    </source>
</evidence>
<evidence type="ECO:0000313" key="13">
    <source>
        <dbReference type="Proteomes" id="UP000005220"/>
    </source>
</evidence>
<dbReference type="GO" id="GO:0008289">
    <property type="term" value="F:lipid binding"/>
    <property type="evidence" value="ECO:0007669"/>
    <property type="project" value="UniProtKB-KW"/>
</dbReference>
<keyword evidence="8 10" id="KW-0472">Membrane</keyword>
<dbReference type="GeneID" id="13887478"/>
<reference evidence="12 13" key="1">
    <citation type="journal article" date="2011" name="Proc. Natl. Acad. Sci. U.S.A.">
        <title>Evolutionary erosion of yeast sex chromosomes by mating-type switching accidents.</title>
        <authorList>
            <person name="Gordon J.L."/>
            <person name="Armisen D."/>
            <person name="Proux-Wera E."/>
            <person name="Oheigeartaigh S.S."/>
            <person name="Byrne K.P."/>
            <person name="Wolfe K.H."/>
        </authorList>
    </citation>
    <scope>NUCLEOTIDE SEQUENCE [LARGE SCALE GENOMIC DNA]</scope>
    <source>
        <strain evidence="13">ATCC 22294 / BCRC 22015 / CBS 2517 / CECT 1963 / NBRC 1671 / NRRL Y-8276</strain>
    </source>
</reference>
<dbReference type="GO" id="GO:0033116">
    <property type="term" value="C:endoplasmic reticulum-Golgi intermediate compartment membrane"/>
    <property type="evidence" value="ECO:0007669"/>
    <property type="project" value="EnsemblFungi"/>
</dbReference>
<evidence type="ECO:0000256" key="8">
    <source>
        <dbReference type="ARBA" id="ARBA00023136"/>
    </source>
</evidence>
<dbReference type="CDD" id="cd21675">
    <property type="entry name" value="SMP_TEX2"/>
    <property type="match status" value="1"/>
</dbReference>
<dbReference type="GO" id="GO:0032865">
    <property type="term" value="C:ERMES complex"/>
    <property type="evidence" value="ECO:0007669"/>
    <property type="project" value="TreeGrafter"/>
</dbReference>
<keyword evidence="3 10" id="KW-0812">Transmembrane</keyword>
<feature type="domain" description="SMP-LTD" evidence="11">
    <location>
        <begin position="274"/>
        <end position="465"/>
    </location>
</feature>
<dbReference type="RefSeq" id="XP_003958616.1">
    <property type="nucleotide sequence ID" value="XM_003958567.1"/>
</dbReference>
<dbReference type="Pfam" id="PF26547">
    <property type="entry name" value="PDZD8_N"/>
    <property type="match status" value="1"/>
</dbReference>
<dbReference type="FunCoup" id="H2AYS5">
    <property type="interactions" value="38"/>
</dbReference>
<dbReference type="GO" id="GO:0035621">
    <property type="term" value="P:ER to Golgi ceramide transport"/>
    <property type="evidence" value="ECO:0007669"/>
    <property type="project" value="EnsemblFungi"/>
</dbReference>
<keyword evidence="2" id="KW-0813">Transport</keyword>
<name>H2AYS5_KAZAF</name>
<comment type="subcellular location">
    <subcellularLocation>
        <location evidence="1">Endoplasmic reticulum membrane</location>
    </subcellularLocation>
</comment>
<feature type="region of interest" description="Disordered" evidence="9">
    <location>
        <begin position="573"/>
        <end position="654"/>
    </location>
</feature>